<evidence type="ECO:0000256" key="2">
    <source>
        <dbReference type="SAM" id="MobiDB-lite"/>
    </source>
</evidence>
<dbReference type="OrthoDB" id="3223806at2759"/>
<gene>
    <name evidence="4" type="ORF">HS088_TW18G00620</name>
</gene>
<dbReference type="EMBL" id="JAAARO010000018">
    <property type="protein sequence ID" value="KAF5731933.1"/>
    <property type="molecule type" value="Genomic_DNA"/>
</dbReference>
<reference evidence="4 5" key="1">
    <citation type="journal article" date="2020" name="Nat. Commun.">
        <title>Genome of Tripterygium wilfordii and identification of cytochrome P450 involved in triptolide biosynthesis.</title>
        <authorList>
            <person name="Tu L."/>
            <person name="Su P."/>
            <person name="Zhang Z."/>
            <person name="Gao L."/>
            <person name="Wang J."/>
            <person name="Hu T."/>
            <person name="Zhou J."/>
            <person name="Zhang Y."/>
            <person name="Zhao Y."/>
            <person name="Liu Y."/>
            <person name="Song Y."/>
            <person name="Tong Y."/>
            <person name="Lu Y."/>
            <person name="Yang J."/>
            <person name="Xu C."/>
            <person name="Jia M."/>
            <person name="Peters R.J."/>
            <person name="Huang L."/>
            <person name="Gao W."/>
        </authorList>
    </citation>
    <scope>NUCLEOTIDE SEQUENCE [LARGE SCALE GENOMIC DNA]</scope>
    <source>
        <strain evidence="5">cv. XIE 37</strain>
        <tissue evidence="4">Leaf</tissue>
    </source>
</reference>
<dbReference type="PANTHER" id="PTHR48104:SF2">
    <property type="entry name" value="METACASPASE-1-LIKE ISOFORM X1"/>
    <property type="match status" value="1"/>
</dbReference>
<dbReference type="GO" id="GO:0005737">
    <property type="term" value="C:cytoplasm"/>
    <property type="evidence" value="ECO:0007669"/>
    <property type="project" value="TreeGrafter"/>
</dbReference>
<dbReference type="Proteomes" id="UP000593562">
    <property type="component" value="Unassembled WGS sequence"/>
</dbReference>
<protein>
    <submittedName>
        <fullName evidence="4">Metacaspase-1-like</fullName>
    </submittedName>
</protein>
<dbReference type="InterPro" id="IPR050452">
    <property type="entry name" value="Metacaspase"/>
</dbReference>
<dbReference type="PANTHER" id="PTHR48104">
    <property type="entry name" value="METACASPASE-4"/>
    <property type="match status" value="1"/>
</dbReference>
<evidence type="ECO:0000313" key="4">
    <source>
        <dbReference type="EMBL" id="KAF5731933.1"/>
    </source>
</evidence>
<dbReference type="Pfam" id="PF00656">
    <property type="entry name" value="Peptidase_C14"/>
    <property type="match status" value="1"/>
</dbReference>
<keyword evidence="5" id="KW-1185">Reference proteome</keyword>
<dbReference type="SUPFAM" id="SSF52129">
    <property type="entry name" value="Caspase-like"/>
    <property type="match status" value="1"/>
</dbReference>
<evidence type="ECO:0000256" key="1">
    <source>
        <dbReference type="ARBA" id="ARBA00009005"/>
    </source>
</evidence>
<organism evidence="4 5">
    <name type="scientific">Tripterygium wilfordii</name>
    <name type="common">Thunder God vine</name>
    <dbReference type="NCBI Taxonomy" id="458696"/>
    <lineage>
        <taxon>Eukaryota</taxon>
        <taxon>Viridiplantae</taxon>
        <taxon>Streptophyta</taxon>
        <taxon>Embryophyta</taxon>
        <taxon>Tracheophyta</taxon>
        <taxon>Spermatophyta</taxon>
        <taxon>Magnoliopsida</taxon>
        <taxon>eudicotyledons</taxon>
        <taxon>Gunneridae</taxon>
        <taxon>Pentapetalae</taxon>
        <taxon>rosids</taxon>
        <taxon>fabids</taxon>
        <taxon>Celastrales</taxon>
        <taxon>Celastraceae</taxon>
        <taxon>Tripterygium</taxon>
    </lineage>
</organism>
<feature type="domain" description="Peptidase C14 caspase" evidence="3">
    <location>
        <begin position="77"/>
        <end position="342"/>
    </location>
</feature>
<name>A0A7J7CCT0_TRIWF</name>
<sequence>MFNKYPTKCNNTELQRHEIPNSSSSLSSTNQQPRRSTTKSSSSSGNNQECRRAEFKSKGSSSSSDSVQLTDHQQTPRKRALLCGVSYRERKFKLKGTINDVNNIKSLLTETFHFPSENIRVLTEQEKNKDKSPTKKNIQKYLKWLVADCQKGDSLVFYFSGHGLRQPDFNQDEQDGFDETICPVDFMEEGMILDNEINSTIVQPLSEGVTLHAIIDACHSGTMLDLIHIYDREKKRWTDNRPPNQSIWKGTKGGLAISISACEDHEFAADTAALSAGATMNGVMTFFLVQIVKEHRGLTYEALLDLINKRIEQANLEGCALAKLIRKLFRGNRIIQRPQLSASERFDVTQKHFDL</sequence>
<dbReference type="InParanoid" id="A0A7J7CCT0"/>
<proteinExistence type="inferred from homology"/>
<dbReference type="InterPro" id="IPR029030">
    <property type="entry name" value="Caspase-like_dom_sf"/>
</dbReference>
<dbReference type="AlphaFoldDB" id="A0A7J7CCT0"/>
<dbReference type="GO" id="GO:0006508">
    <property type="term" value="P:proteolysis"/>
    <property type="evidence" value="ECO:0007669"/>
    <property type="project" value="InterPro"/>
</dbReference>
<evidence type="ECO:0000259" key="3">
    <source>
        <dbReference type="Pfam" id="PF00656"/>
    </source>
</evidence>
<dbReference type="InterPro" id="IPR011600">
    <property type="entry name" value="Pept_C14_caspase"/>
</dbReference>
<dbReference type="Gene3D" id="3.40.50.12660">
    <property type="match status" value="1"/>
</dbReference>
<comment type="caution">
    <text evidence="4">The sequence shown here is derived from an EMBL/GenBank/DDBJ whole genome shotgun (WGS) entry which is preliminary data.</text>
</comment>
<evidence type="ECO:0000313" key="5">
    <source>
        <dbReference type="Proteomes" id="UP000593562"/>
    </source>
</evidence>
<feature type="region of interest" description="Disordered" evidence="2">
    <location>
        <begin position="1"/>
        <end position="75"/>
    </location>
</feature>
<accession>A0A7J7CCT0</accession>
<comment type="similarity">
    <text evidence="1">Belongs to the peptidase C14B family.</text>
</comment>
<dbReference type="GO" id="GO:0004197">
    <property type="term" value="F:cysteine-type endopeptidase activity"/>
    <property type="evidence" value="ECO:0007669"/>
    <property type="project" value="InterPro"/>
</dbReference>